<evidence type="ECO:0000256" key="1">
    <source>
        <dbReference type="ARBA" id="ARBA00022441"/>
    </source>
</evidence>
<dbReference type="Pfam" id="PF24681">
    <property type="entry name" value="Kelch_KLHDC2_KLHL20_DRC7"/>
    <property type="match status" value="1"/>
</dbReference>
<gene>
    <name evidence="4" type="ORF">TA08890</name>
</gene>
<dbReference type="InParanoid" id="Q4U9E6"/>
<keyword evidence="1" id="KW-0880">Kelch repeat</keyword>
<feature type="compositionally biased region" description="Polar residues" evidence="3">
    <location>
        <begin position="624"/>
        <end position="634"/>
    </location>
</feature>
<dbReference type="OrthoDB" id="10251809at2759"/>
<feature type="compositionally biased region" description="Polar residues" evidence="3">
    <location>
        <begin position="90"/>
        <end position="102"/>
    </location>
</feature>
<feature type="region of interest" description="Disordered" evidence="3">
    <location>
        <begin position="624"/>
        <end position="661"/>
    </location>
</feature>
<protein>
    <submittedName>
        <fullName evidence="4">Uncharacterized protein</fullName>
    </submittedName>
</protein>
<feature type="region of interest" description="Disordered" evidence="3">
    <location>
        <begin position="26"/>
        <end position="65"/>
    </location>
</feature>
<dbReference type="SUPFAM" id="SSF117281">
    <property type="entry name" value="Kelch motif"/>
    <property type="match status" value="1"/>
</dbReference>
<organism evidence="4 5">
    <name type="scientific">Theileria annulata</name>
    <dbReference type="NCBI Taxonomy" id="5874"/>
    <lineage>
        <taxon>Eukaryota</taxon>
        <taxon>Sar</taxon>
        <taxon>Alveolata</taxon>
        <taxon>Apicomplexa</taxon>
        <taxon>Aconoidasida</taxon>
        <taxon>Piroplasmida</taxon>
        <taxon>Theileriidae</taxon>
        <taxon>Theileria</taxon>
    </lineage>
</organism>
<feature type="region of interest" description="Disordered" evidence="3">
    <location>
        <begin position="706"/>
        <end position="730"/>
    </location>
</feature>
<dbReference type="PANTHER" id="PTHR46093:SF18">
    <property type="entry name" value="FIBRONECTIN TYPE-III DOMAIN-CONTAINING PROTEIN"/>
    <property type="match status" value="1"/>
</dbReference>
<dbReference type="Proteomes" id="UP000001950">
    <property type="component" value="Chromosome 4"/>
</dbReference>
<accession>Q4U9E6</accession>
<dbReference type="Gene3D" id="2.120.10.80">
    <property type="entry name" value="Kelch-type beta propeller"/>
    <property type="match status" value="1"/>
</dbReference>
<dbReference type="RefSeq" id="XP_953182.1">
    <property type="nucleotide sequence ID" value="XM_948089.1"/>
</dbReference>
<dbReference type="eggNOG" id="KOG0379">
    <property type="taxonomic scope" value="Eukaryota"/>
</dbReference>
<dbReference type="InterPro" id="IPR015915">
    <property type="entry name" value="Kelch-typ_b-propeller"/>
</dbReference>
<dbReference type="AlphaFoldDB" id="Q4U9E6"/>
<feature type="compositionally biased region" description="Basic and acidic residues" evidence="3">
    <location>
        <begin position="26"/>
        <end position="45"/>
    </location>
</feature>
<dbReference type="VEuPathDB" id="PiroplasmaDB:TA08890"/>
<sequence length="750" mass="84115">MNLNSGVFGHTISPFVIYKHGFKEDSTSFDKDSRSYATSDHKTDENSDSNANSSSITTSNDSNNNNISVVIDTENCITLENVIITDNGSVSENAQKCPSSDYTSKDDNPEMSASESSSRSNNLQPDDEPTLDLKYYKEFAKNFNMMAKDDVAYTKFIDEVNMNEVKALLYGTWRPEDSEKMWLEITGPERDSNIIFLDSQIITEEDLIKSKDKPEVILSSEHMYDFVMYQVHNRTFNNKLRFNTKYVVLFGGTSIKDNSFNQYYVNMSTFLHGLNKIIVSDKLYFLDAQSFRPNWELLDTKNTPEPRAFHASCVIYVTLDTPILLVCGGFTHNKLLLETHLHVLNLGSENLTWSIFQTSGPSPPKRFGHSLAQVGNYVVLFGGCDGSNLLNDLWSLNINYGTFLVPGKISSNSWMKVPFRGLTPPPRAFHSTCKTGISSNSPMIIYGGLGGQVSPRTRLYALHSIRDDSLVWSILPVYVKCPSESRTFQTMTFVNNCVVITGGDDFKNENVKNIKSLCYSLETKSFRYVEDVVNLVLLLVVIYLLSGHQSWTAFGMLYHWGGVRNEGGKISSDDSISISNPLSKPLYFKFELVYCDESNIDELYIKYIQYASMVVTSANKLCGSNKTSNSATSNDKIKASEPKPSNDKQQNRVNLDKSGEVKTNVIDLGTNSTNVTNQGEKPLNVVQKSDKPTAQNSLETVKHDPVPITETAKPTDTVGRPRPRRSAALKCLSTIEEDNLRHKEMEKSKE</sequence>
<name>Q4U9E6_THEAN</name>
<keyword evidence="5" id="KW-1185">Reference proteome</keyword>
<proteinExistence type="predicted"/>
<dbReference type="STRING" id="5874.Q4U9E6"/>
<dbReference type="OMA" id="HASCVIY"/>
<reference evidence="4 5" key="1">
    <citation type="journal article" date="2005" name="Science">
        <title>Genome of the host-cell transforming parasite Theileria annulata compared with T. parva.</title>
        <authorList>
            <person name="Pain A."/>
            <person name="Renauld H."/>
            <person name="Berriman M."/>
            <person name="Murphy L."/>
            <person name="Yeats C.A."/>
            <person name="Weir W."/>
            <person name="Kerhornou A."/>
            <person name="Aslett M."/>
            <person name="Bishop R."/>
            <person name="Bouchier C."/>
            <person name="Cochet M."/>
            <person name="Coulson R.M.R."/>
            <person name="Cronin A."/>
            <person name="de Villiers E.P."/>
            <person name="Fraser A."/>
            <person name="Fosker N."/>
            <person name="Gardner M."/>
            <person name="Goble A."/>
            <person name="Griffiths-Jones S."/>
            <person name="Harris D.E."/>
            <person name="Katzer F."/>
            <person name="Larke N."/>
            <person name="Lord A."/>
            <person name="Maser P."/>
            <person name="McKellar S."/>
            <person name="Mooney P."/>
            <person name="Morton F."/>
            <person name="Nene V."/>
            <person name="O'Neil S."/>
            <person name="Price C."/>
            <person name="Quail M.A."/>
            <person name="Rabbinowitsch E."/>
            <person name="Rawlings N.D."/>
            <person name="Rutter S."/>
            <person name="Saunders D."/>
            <person name="Seeger K."/>
            <person name="Shah T."/>
            <person name="Squares R."/>
            <person name="Squares S."/>
            <person name="Tivey A."/>
            <person name="Walker A.R."/>
            <person name="Woodward J."/>
            <person name="Dobbelaere D.A.E."/>
            <person name="Langsley G."/>
            <person name="Rajandream M.A."/>
            <person name="McKeever D."/>
            <person name="Shiels B."/>
            <person name="Tait A."/>
            <person name="Barrell B.G."/>
            <person name="Hall N."/>
        </authorList>
    </citation>
    <scope>NUCLEOTIDE SEQUENCE [LARGE SCALE GENOMIC DNA]</scope>
    <source>
        <strain evidence="5">Ankara</strain>
    </source>
</reference>
<dbReference type="EMBL" id="CR940353">
    <property type="protein sequence ID" value="CAI76557.1"/>
    <property type="molecule type" value="Genomic_DNA"/>
</dbReference>
<dbReference type="KEGG" id="tan:TA08890"/>
<feature type="region of interest" description="Disordered" evidence="3">
    <location>
        <begin position="90"/>
        <end position="129"/>
    </location>
</feature>
<evidence type="ECO:0000256" key="2">
    <source>
        <dbReference type="ARBA" id="ARBA00022737"/>
    </source>
</evidence>
<feature type="compositionally biased region" description="Basic and acidic residues" evidence="3">
    <location>
        <begin position="635"/>
        <end position="660"/>
    </location>
</feature>
<dbReference type="PANTHER" id="PTHR46093">
    <property type="entry name" value="ACYL-COA-BINDING DOMAIN-CONTAINING PROTEIN 5"/>
    <property type="match status" value="1"/>
</dbReference>
<keyword evidence="2" id="KW-0677">Repeat</keyword>
<evidence type="ECO:0000313" key="4">
    <source>
        <dbReference type="EMBL" id="CAI76557.1"/>
    </source>
</evidence>
<dbReference type="GeneID" id="3863210"/>
<evidence type="ECO:0000313" key="5">
    <source>
        <dbReference type="Proteomes" id="UP000001950"/>
    </source>
</evidence>
<feature type="compositionally biased region" description="Low complexity" evidence="3">
    <location>
        <begin position="48"/>
        <end position="65"/>
    </location>
</feature>
<evidence type="ECO:0000256" key="3">
    <source>
        <dbReference type="SAM" id="MobiDB-lite"/>
    </source>
</evidence>